<dbReference type="AlphaFoldDB" id="A0A426YEC9"/>
<sequence length="102" mass="11557">MRLPRGPDSRCILLLQSNVSSSDWIVMCCDPVIPRNHQLNLGLLINLSVGLVRIYSQKGVGSRLRFRVDKMQFRLLLVLRFEGAVEAVKDFYGSGLRLGRKV</sequence>
<protein>
    <submittedName>
        <fullName evidence="1">Uncharacterized protein</fullName>
    </submittedName>
</protein>
<name>A0A426YEC9_ENSVE</name>
<proteinExistence type="predicted"/>
<comment type="caution">
    <text evidence="1">The sequence shown here is derived from an EMBL/GenBank/DDBJ whole genome shotgun (WGS) entry which is preliminary data.</text>
</comment>
<gene>
    <name evidence="1" type="ORF">B296_00005905</name>
</gene>
<accession>A0A426YEC9</accession>
<reference evidence="1 2" key="1">
    <citation type="journal article" date="2014" name="Agronomy (Basel)">
        <title>A Draft Genome Sequence for Ensete ventricosum, the Drought-Tolerant Tree Against Hunger.</title>
        <authorList>
            <person name="Harrison J."/>
            <person name="Moore K.A."/>
            <person name="Paszkiewicz K."/>
            <person name="Jones T."/>
            <person name="Grant M."/>
            <person name="Ambacheew D."/>
            <person name="Muzemil S."/>
            <person name="Studholme D.J."/>
        </authorList>
    </citation>
    <scope>NUCLEOTIDE SEQUENCE [LARGE SCALE GENOMIC DNA]</scope>
</reference>
<organism evidence="1 2">
    <name type="scientific">Ensete ventricosum</name>
    <name type="common">Abyssinian banana</name>
    <name type="synonym">Musa ensete</name>
    <dbReference type="NCBI Taxonomy" id="4639"/>
    <lineage>
        <taxon>Eukaryota</taxon>
        <taxon>Viridiplantae</taxon>
        <taxon>Streptophyta</taxon>
        <taxon>Embryophyta</taxon>
        <taxon>Tracheophyta</taxon>
        <taxon>Spermatophyta</taxon>
        <taxon>Magnoliopsida</taxon>
        <taxon>Liliopsida</taxon>
        <taxon>Zingiberales</taxon>
        <taxon>Musaceae</taxon>
        <taxon>Ensete</taxon>
    </lineage>
</organism>
<dbReference type="Proteomes" id="UP000287651">
    <property type="component" value="Unassembled WGS sequence"/>
</dbReference>
<evidence type="ECO:0000313" key="2">
    <source>
        <dbReference type="Proteomes" id="UP000287651"/>
    </source>
</evidence>
<dbReference type="EMBL" id="AMZH03012992">
    <property type="protein sequence ID" value="RRT50027.1"/>
    <property type="molecule type" value="Genomic_DNA"/>
</dbReference>
<evidence type="ECO:0000313" key="1">
    <source>
        <dbReference type="EMBL" id="RRT50027.1"/>
    </source>
</evidence>